<dbReference type="EMBL" id="FUKJ01000423">
    <property type="protein sequence ID" value="SJM95501.1"/>
    <property type="molecule type" value="Genomic_DNA"/>
</dbReference>
<organism evidence="1 2">
    <name type="scientific">Crenothrix polyspora</name>
    <dbReference type="NCBI Taxonomy" id="360316"/>
    <lineage>
        <taxon>Bacteria</taxon>
        <taxon>Pseudomonadati</taxon>
        <taxon>Pseudomonadota</taxon>
        <taxon>Gammaproteobacteria</taxon>
        <taxon>Methylococcales</taxon>
        <taxon>Crenotrichaceae</taxon>
        <taxon>Crenothrix</taxon>
    </lineage>
</organism>
<dbReference type="AlphaFoldDB" id="A0A1R4HHK7"/>
<accession>A0A1R4HHK7</accession>
<proteinExistence type="predicted"/>
<reference evidence="2" key="1">
    <citation type="submission" date="2017-02" db="EMBL/GenBank/DDBJ databases">
        <authorList>
            <person name="Daims H."/>
        </authorList>
    </citation>
    <scope>NUCLEOTIDE SEQUENCE [LARGE SCALE GENOMIC DNA]</scope>
</reference>
<dbReference type="OrthoDB" id="9796845at2"/>
<keyword evidence="2" id="KW-1185">Reference proteome</keyword>
<evidence type="ECO:0000313" key="1">
    <source>
        <dbReference type="EMBL" id="SJM95501.1"/>
    </source>
</evidence>
<name>A0A1R4HHK7_9GAMM</name>
<evidence type="ECO:0000313" key="2">
    <source>
        <dbReference type="Proteomes" id="UP000195442"/>
    </source>
</evidence>
<sequence>MAGITQCVRCLLFPHFRMPSLFVVKPHTLERELLGLQAKIKKYFYMLRPLLAAWIEQYQAVPPMELAYLLLILEESPDIKSCIDELLERKQHIRSLSVLFFYLL</sequence>
<dbReference type="InterPro" id="IPR018775">
    <property type="entry name" value="RlaP"/>
</dbReference>
<dbReference type="Pfam" id="PF10127">
    <property type="entry name" value="RlaP"/>
    <property type="match status" value="1"/>
</dbReference>
<gene>
    <name evidence="1" type="ORF">CRENPOLYSF2_590002</name>
</gene>
<protein>
    <submittedName>
        <fullName evidence="1">Uncharacterized protein</fullName>
    </submittedName>
</protein>
<dbReference type="Proteomes" id="UP000195442">
    <property type="component" value="Unassembled WGS sequence"/>
</dbReference>